<dbReference type="EMBL" id="FOLQ01000012">
    <property type="protein sequence ID" value="SFE29358.1"/>
    <property type="molecule type" value="Genomic_DNA"/>
</dbReference>
<feature type="domain" description="Helicase C-terminal" evidence="4">
    <location>
        <begin position="900"/>
        <end position="1064"/>
    </location>
</feature>
<dbReference type="InterPro" id="IPR052511">
    <property type="entry name" value="ATP-dep_Helicase"/>
</dbReference>
<dbReference type="Pfam" id="PF00271">
    <property type="entry name" value="Helicase_C"/>
    <property type="match status" value="1"/>
</dbReference>
<dbReference type="InterPro" id="IPR011545">
    <property type="entry name" value="DEAD/DEAH_box_helicase_dom"/>
</dbReference>
<proteinExistence type="predicted"/>
<dbReference type="PROSITE" id="PS51192">
    <property type="entry name" value="HELICASE_ATP_BIND_1"/>
    <property type="match status" value="1"/>
</dbReference>
<reference evidence="5 6" key="1">
    <citation type="submission" date="2016-10" db="EMBL/GenBank/DDBJ databases">
        <authorList>
            <person name="de Groot N.N."/>
        </authorList>
    </citation>
    <scope>NUCLEOTIDE SEQUENCE [LARGE SCALE GENOMIC DNA]</scope>
    <source>
        <strain evidence="5 6">DSM 26130</strain>
    </source>
</reference>
<keyword evidence="1" id="KW-0547">Nucleotide-binding</keyword>
<organism evidence="5 6">
    <name type="scientific">Spirosoma endophyticum</name>
    <dbReference type="NCBI Taxonomy" id="662367"/>
    <lineage>
        <taxon>Bacteria</taxon>
        <taxon>Pseudomonadati</taxon>
        <taxon>Bacteroidota</taxon>
        <taxon>Cytophagia</taxon>
        <taxon>Cytophagales</taxon>
        <taxon>Cytophagaceae</taxon>
        <taxon>Spirosoma</taxon>
    </lineage>
</organism>
<dbReference type="OrthoDB" id="9815222at2"/>
<dbReference type="InterPro" id="IPR001650">
    <property type="entry name" value="Helicase_C-like"/>
</dbReference>
<dbReference type="GO" id="GO:0003677">
    <property type="term" value="F:DNA binding"/>
    <property type="evidence" value="ECO:0007669"/>
    <property type="project" value="TreeGrafter"/>
</dbReference>
<dbReference type="SUPFAM" id="SSF52540">
    <property type="entry name" value="P-loop containing nucleoside triphosphate hydrolases"/>
    <property type="match status" value="2"/>
</dbReference>
<dbReference type="InterPro" id="IPR027417">
    <property type="entry name" value="P-loop_NTPase"/>
</dbReference>
<dbReference type="Gene3D" id="3.40.50.300">
    <property type="entry name" value="P-loop containing nucleotide triphosphate hydrolases"/>
    <property type="match status" value="2"/>
</dbReference>
<evidence type="ECO:0000313" key="6">
    <source>
        <dbReference type="Proteomes" id="UP000198598"/>
    </source>
</evidence>
<dbReference type="PANTHER" id="PTHR47962">
    <property type="entry name" value="ATP-DEPENDENT HELICASE LHR-RELATED-RELATED"/>
    <property type="match status" value="1"/>
</dbReference>
<name>A0A1I1ZDF2_9BACT</name>
<sequence>MNVFTLHQAIIGDYKEYIHSFVRIDNQTIKKKVIDALNNGKFWKQPLIQFNPSFKGGQSVGELVQEGILHAELNNVFKGYSLYEHQVQAIRLGSQRKGFIVTSGTGSGKSLTFIGSIFNYIFQHQAELLPGVKAIIIYPMNALINSQFNELQGYADYYQQETGKPFPITFGQYTGQEKEEARRQMQANPPDILLTNYMMLELLLTRNNDGEPRLRQSIYDNLRFLAYDELHTFRGRQGADVALLTRRLICQSKHPITCIGTSATMFSGGSFADQKQKIAEVATLFFGQPFTAAQVIHESLEYSIGQHVSFSSDTIKRLINTSLEPTDDIKLVQQHPLAAWLEQAIALKQQEGQPVRNKPLTYEAIIDQLTDFTGCDRSKASNALQILLTSISQANVKAKAAQQKAVLPFKLHQFISQTGSVYMTLDSETITLEAGYFAKEPGVDQKPLFPVVFSRESGVAFFCLTRELDTLMPRDFDDSLDEVDPEKGVQRGYVIMSELDEEERDKIWNDDEISNLPDAWVNRDASGQAKSVVKKYRHRIPQKIYFNEQGNWSDDPHPALPIAGWFMPYKLPFDPTSGTIYDRDTSEGRKLTKLGSEGRSTSTTVLSFALLKQLALQGYGYEQQKVLSFTDNRQDAALQAGHFNDFINTVQIRAAIYRAVADSPDKQLDYSQIADRVVKTLELKQEDYAKSVGSGIGPRKENERALKDYLTYRILEDLKRSWRIVLPNLEQCGLIKIRYNYLEEQCEEEAFWTGVPVLEQMTAAERATAIFQMLDYFRKFYAINYEEYLSQAHIDTKRAQIIQKLIKPWGFEEKEQPMAPNSLRPTTQNPHGRNSGFTQSIAYSSAFGKYLRKLFSAQQPLKQVTYEQNIIPILNKLVQAGWLFRVPTDQGPDFPLYRLNVDYLIWQLGDGKSVDVDLIKNPSYKSTDKEPNRFFRDVYKTDFRQVKKLKAADHTGQITSTEIRKEREDAFRKGELSALYCSPTMELGIDISSLDVVHMRNVPPSPANYAQRSGRAGRSGQAALVFTYCSSYSPHDKHYYRNELDMVAGVVTAPQIDLTNEELLRSHLHAMFLAEVGMQNGNRSVMDLLDEAKPNLPLLATVREKIAISTDRQTKLQRIFERVIVDFRQPLSQKYWFTPEWITIQIRHFTDTFDDAFDRWRKLYADAYRQLQTNTQRIESGLYVATSTEFKDAQREQRFAQRQLDLLKNEVNEPNYISEFYPFRYLASEGFLPGYNFTRLPLRTFLEGSGGTGEFISRPRALALREFGPRNVIYHSGTKYEVRRLRVNDLETARSKAKVSLRTGYFLDGDEYERDICPFSGDALTTDNVRQLYVNLLEMAETRSQERDRITCEEEERVKQGYRIQTFFSVPGGTGSVQKATLAHTEFDLLSIQYIPTARLVHINEGWRNQTQDGFRLNSFGEWLANGDNDPANFSVQLYTYTNADALYIQPVNALNLSPDGVITLQYALKRAIETEFQIESSELGVQLMGNPDNPNIFLFESAEGSLGILSQLVSDNKAFHRVIDAAYKLCRFDDAEYTAPASYDDLLSYYNQRDHKKIDRALIREALIMMQAAHIELPVGEQFANYDDQFRSMLNQYDTNSTLERTFLEFLYANNLRLPDKAQARVDGIYSQPDFFYEPDFHVFIDGSVHDKPEIKEHDRKVRQAIKNRGEQCWAYRYDQNLAEQIAKRSDVFTKIR</sequence>
<dbReference type="STRING" id="662367.SAMN05216167_11279"/>
<evidence type="ECO:0000256" key="1">
    <source>
        <dbReference type="ARBA" id="ARBA00022741"/>
    </source>
</evidence>
<keyword evidence="2" id="KW-0067">ATP-binding</keyword>
<dbReference type="SMART" id="SM00490">
    <property type="entry name" value="HELICc"/>
    <property type="match status" value="1"/>
</dbReference>
<dbReference type="GO" id="GO:0016887">
    <property type="term" value="F:ATP hydrolysis activity"/>
    <property type="evidence" value="ECO:0007669"/>
    <property type="project" value="TreeGrafter"/>
</dbReference>
<evidence type="ECO:0008006" key="7">
    <source>
        <dbReference type="Google" id="ProtNLM"/>
    </source>
</evidence>
<dbReference type="PANTHER" id="PTHR47962:SF5">
    <property type="entry name" value="ATP-DEPENDENT HELICASE LHR-RELATED"/>
    <property type="match status" value="1"/>
</dbReference>
<protein>
    <recommendedName>
        <fullName evidence="7">Helicase conserved C-terminal domain-containing protein</fullName>
    </recommendedName>
</protein>
<dbReference type="RefSeq" id="WP_093831067.1">
    <property type="nucleotide sequence ID" value="NZ_FOLQ01000012.1"/>
</dbReference>
<dbReference type="InterPro" id="IPR014001">
    <property type="entry name" value="Helicase_ATP-bd"/>
</dbReference>
<keyword evidence="6" id="KW-1185">Reference proteome</keyword>
<evidence type="ECO:0000259" key="3">
    <source>
        <dbReference type="PROSITE" id="PS51192"/>
    </source>
</evidence>
<accession>A0A1I1ZDF2</accession>
<gene>
    <name evidence="5" type="ORF">SAMN05216167_11279</name>
</gene>
<evidence type="ECO:0000256" key="2">
    <source>
        <dbReference type="ARBA" id="ARBA00022840"/>
    </source>
</evidence>
<dbReference type="Proteomes" id="UP000198598">
    <property type="component" value="Unassembled WGS sequence"/>
</dbReference>
<dbReference type="GO" id="GO:0005524">
    <property type="term" value="F:ATP binding"/>
    <property type="evidence" value="ECO:0007669"/>
    <property type="project" value="UniProtKB-KW"/>
</dbReference>
<evidence type="ECO:0000259" key="4">
    <source>
        <dbReference type="PROSITE" id="PS51194"/>
    </source>
</evidence>
<dbReference type="Pfam" id="PF00270">
    <property type="entry name" value="DEAD"/>
    <property type="match status" value="1"/>
</dbReference>
<evidence type="ECO:0000313" key="5">
    <source>
        <dbReference type="EMBL" id="SFE29358.1"/>
    </source>
</evidence>
<feature type="domain" description="Helicase ATP-binding" evidence="3">
    <location>
        <begin position="90"/>
        <end position="265"/>
    </location>
</feature>
<dbReference type="PROSITE" id="PS51194">
    <property type="entry name" value="HELICASE_CTER"/>
    <property type="match status" value="1"/>
</dbReference>
<dbReference type="SMART" id="SM00487">
    <property type="entry name" value="DEXDc"/>
    <property type="match status" value="1"/>
</dbReference>